<name>A0A450V922_9GAMM</name>
<gene>
    <name evidence="4" type="ORF">BECKLFY1418A_GA0070994_11406</name>
</gene>
<dbReference type="GO" id="GO:0050664">
    <property type="term" value="F:oxidoreductase activity, acting on NAD(P)H, oxygen as acceptor"/>
    <property type="evidence" value="ECO:0007669"/>
    <property type="project" value="TreeGrafter"/>
</dbReference>
<reference evidence="4" key="1">
    <citation type="submission" date="2019-02" db="EMBL/GenBank/DDBJ databases">
        <authorList>
            <person name="Gruber-Vodicka R. H."/>
            <person name="Seah K. B. B."/>
        </authorList>
    </citation>
    <scope>NUCLEOTIDE SEQUENCE</scope>
    <source>
        <strain evidence="4">BECK_M6</strain>
    </source>
</reference>
<keyword evidence="2" id="KW-0560">Oxidoreductase</keyword>
<evidence type="ECO:0000313" key="4">
    <source>
        <dbReference type="EMBL" id="VFK01274.1"/>
    </source>
</evidence>
<dbReference type="PANTHER" id="PTHR43008:SF8">
    <property type="entry name" value="BENZIL REDUCTASE ((S)-BENZOIN FORMING) IRC24"/>
    <property type="match status" value="1"/>
</dbReference>
<proteinExistence type="inferred from homology"/>
<dbReference type="PROSITE" id="PS00061">
    <property type="entry name" value="ADH_SHORT"/>
    <property type="match status" value="1"/>
</dbReference>
<dbReference type="PRINTS" id="PR00081">
    <property type="entry name" value="GDHRDH"/>
</dbReference>
<evidence type="ECO:0000256" key="2">
    <source>
        <dbReference type="ARBA" id="ARBA00023002"/>
    </source>
</evidence>
<comment type="similarity">
    <text evidence="1 3">Belongs to the short-chain dehydrogenases/reductases (SDR) family.</text>
</comment>
<dbReference type="EMBL" id="CAADFH010000140">
    <property type="protein sequence ID" value="VFK01274.1"/>
    <property type="molecule type" value="Genomic_DNA"/>
</dbReference>
<protein>
    <submittedName>
        <fullName evidence="4">NAD(P)-dependent dehydrogenase, short-chain alcohol dehydrogenase family</fullName>
    </submittedName>
</protein>
<dbReference type="PANTHER" id="PTHR43008">
    <property type="entry name" value="BENZIL REDUCTASE"/>
    <property type="match status" value="1"/>
</dbReference>
<dbReference type="InterPro" id="IPR020904">
    <property type="entry name" value="Sc_DH/Rdtase_CS"/>
</dbReference>
<dbReference type="SUPFAM" id="SSF51735">
    <property type="entry name" value="NAD(P)-binding Rossmann-fold domains"/>
    <property type="match status" value="1"/>
</dbReference>
<evidence type="ECO:0000256" key="3">
    <source>
        <dbReference type="RuleBase" id="RU000363"/>
    </source>
</evidence>
<dbReference type="InterPro" id="IPR002347">
    <property type="entry name" value="SDR_fam"/>
</dbReference>
<accession>A0A450V922</accession>
<dbReference type="InterPro" id="IPR036291">
    <property type="entry name" value="NAD(P)-bd_dom_sf"/>
</dbReference>
<dbReference type="Pfam" id="PF00106">
    <property type="entry name" value="adh_short"/>
    <property type="match status" value="1"/>
</dbReference>
<dbReference type="Gene3D" id="3.40.50.720">
    <property type="entry name" value="NAD(P)-binding Rossmann-like Domain"/>
    <property type="match status" value="1"/>
</dbReference>
<dbReference type="AlphaFoldDB" id="A0A450V922"/>
<evidence type="ECO:0000256" key="1">
    <source>
        <dbReference type="ARBA" id="ARBA00006484"/>
    </source>
</evidence>
<organism evidence="4">
    <name type="scientific">Candidatus Kentrum sp. LFY</name>
    <dbReference type="NCBI Taxonomy" id="2126342"/>
    <lineage>
        <taxon>Bacteria</taxon>
        <taxon>Pseudomonadati</taxon>
        <taxon>Pseudomonadota</taxon>
        <taxon>Gammaproteobacteria</taxon>
        <taxon>Candidatus Kentrum</taxon>
    </lineage>
</organism>
<sequence length="244" mass="26815">MKNLFITGVSSGLGYALARLYLDHDWRVFGISRRAPDDAMMAHPSFWFRRFDLRQHGNANSMIKELLNGIEGLDVAILNAGVFGEIGDLANISLPELKDIMDTNVWANKTIIDHLYINDRTIGQIVTISSGASINGNRGWAGYAVSKAALNMLTKLYAREHPDTHFCALAPGIIDTPMAKHICRQLSDDERFPAVKGFCAKREGGELWTPGQAAQVVMDTIGRLPKLIASGAFADVRELNAAME</sequence>
<dbReference type="PRINTS" id="PR00080">
    <property type="entry name" value="SDRFAMILY"/>
</dbReference>